<gene>
    <name evidence="1" type="ORF">AB5J51_41385</name>
</gene>
<sequence>MTTTEQIARDAVRRVLGDSVHADVTAFPGGNLSISVHSGDHTATIDGDDSSGWGWTVDPGTDDGFTGHEDIAETLDDALMGVRGKIGG</sequence>
<evidence type="ECO:0000313" key="1">
    <source>
        <dbReference type="EMBL" id="XDV69386.1"/>
    </source>
</evidence>
<accession>A0AB39YIR0</accession>
<protein>
    <submittedName>
        <fullName evidence="1">Uncharacterized protein</fullName>
    </submittedName>
</protein>
<dbReference type="RefSeq" id="WP_053791172.1">
    <property type="nucleotide sequence ID" value="NZ_CP165728.1"/>
</dbReference>
<organism evidence="1">
    <name type="scientific">Streptomyces sp. R33</name>
    <dbReference type="NCBI Taxonomy" id="3238629"/>
    <lineage>
        <taxon>Bacteria</taxon>
        <taxon>Bacillati</taxon>
        <taxon>Actinomycetota</taxon>
        <taxon>Actinomycetes</taxon>
        <taxon>Kitasatosporales</taxon>
        <taxon>Streptomycetaceae</taxon>
        <taxon>Streptomyces</taxon>
    </lineage>
</organism>
<dbReference type="EMBL" id="CP165728">
    <property type="protein sequence ID" value="XDV69386.1"/>
    <property type="molecule type" value="Genomic_DNA"/>
</dbReference>
<proteinExistence type="predicted"/>
<geneLocation type="plasmid" evidence="1">
    <name>unnamed1</name>
</geneLocation>
<name>A0AB39YIR0_9ACTN</name>
<dbReference type="AlphaFoldDB" id="A0AB39YIR0"/>
<keyword evidence="1" id="KW-0614">Plasmid</keyword>
<reference evidence="1" key="1">
    <citation type="submission" date="2024-08" db="EMBL/GenBank/DDBJ databases">
        <authorList>
            <person name="Yu S.T."/>
        </authorList>
    </citation>
    <scope>NUCLEOTIDE SEQUENCE</scope>
    <source>
        <strain evidence="1">R33</strain>
        <plasmid evidence="1">unnamed1</plasmid>
    </source>
</reference>